<organism evidence="1 2">
    <name type="scientific">Archangium gephyra</name>
    <dbReference type="NCBI Taxonomy" id="48"/>
    <lineage>
        <taxon>Bacteria</taxon>
        <taxon>Pseudomonadati</taxon>
        <taxon>Myxococcota</taxon>
        <taxon>Myxococcia</taxon>
        <taxon>Myxococcales</taxon>
        <taxon>Cystobacterineae</taxon>
        <taxon>Archangiaceae</taxon>
        <taxon>Archangium</taxon>
    </lineage>
</organism>
<name>A0A2W5TJD8_9BACT</name>
<dbReference type="Proteomes" id="UP000249061">
    <property type="component" value="Unassembled WGS sequence"/>
</dbReference>
<reference evidence="1 2" key="1">
    <citation type="submission" date="2017-08" db="EMBL/GenBank/DDBJ databases">
        <title>Infants hospitalized years apart are colonized by the same room-sourced microbial strains.</title>
        <authorList>
            <person name="Brooks B."/>
            <person name="Olm M.R."/>
            <person name="Firek B.A."/>
            <person name="Baker R."/>
            <person name="Thomas B.C."/>
            <person name="Morowitz M.J."/>
            <person name="Banfield J.F."/>
        </authorList>
    </citation>
    <scope>NUCLEOTIDE SEQUENCE [LARGE SCALE GENOMIC DNA]</scope>
    <source>
        <strain evidence="1">S2_003_000_R2_14</strain>
    </source>
</reference>
<proteinExistence type="predicted"/>
<sequence>MSWRAAFRTELLSVAATPPTAPETDAQRSELLERTLSTAARVLRFARTELSRAGVVAMHTGTRFQQTLTVGRRFLEVALIMNSAALKLRRESGVVDLLHVEGGLVVDGRRLPTGIAEAYFARHVVDLVRLR</sequence>
<protein>
    <submittedName>
        <fullName evidence="1">Uncharacterized protein</fullName>
    </submittedName>
</protein>
<evidence type="ECO:0000313" key="2">
    <source>
        <dbReference type="Proteomes" id="UP000249061"/>
    </source>
</evidence>
<accession>A0A2W5TJD8</accession>
<comment type="caution">
    <text evidence="1">The sequence shown here is derived from an EMBL/GenBank/DDBJ whole genome shotgun (WGS) entry which is preliminary data.</text>
</comment>
<dbReference type="EMBL" id="QFQP01000006">
    <property type="protein sequence ID" value="PZR14892.1"/>
    <property type="molecule type" value="Genomic_DNA"/>
</dbReference>
<gene>
    <name evidence="1" type="ORF">DI536_08895</name>
</gene>
<evidence type="ECO:0000313" key="1">
    <source>
        <dbReference type="EMBL" id="PZR14892.1"/>
    </source>
</evidence>
<dbReference type="AlphaFoldDB" id="A0A2W5TJD8"/>